<sequence>MMSVHRGGDGSLAPFTSTNRGTAVSNADDVVTGQGIVVEQSIPDVFSNALVPGIGGGDDEASPSTSSSSTDLVPHGITDLVLPASVARSPSSPTDSSSVITDSNARKPRRGSGGGGRRKKRSSTAVAVAKPLTSSQISRRIAKRVRTELGMEQTGSNGGGRGGENGMMVDIINKVVAQDAADERKARKGADGGSPKTPATQADDLTPLDSGAFGDFFGMGFGTSSPAAISSPGGGGAAVQPQLKFDESGNIVLEQASQGLTGDVLGDLSIMTTTDESGRCEYKDAYKRTARSLWTDKETDKFYEALSMYGPDLMMISTVFGSTKTSSQLNTKLKNESKRNPLRFAAACNSKKAITTDAFVKDHGPIEPPEDPTALITDHPIDPYAGLGIGSNSAATPAPLPPAPLEDNPLLELLG</sequence>
<dbReference type="SUPFAM" id="SSF46689">
    <property type="entry name" value="Homeodomain-like"/>
    <property type="match status" value="1"/>
</dbReference>
<dbReference type="AlphaFoldDB" id="A0A7J6MYP2"/>
<accession>A0A7J6MYP2</accession>
<feature type="region of interest" description="Disordered" evidence="1">
    <location>
        <begin position="1"/>
        <end position="23"/>
    </location>
</feature>
<dbReference type="OrthoDB" id="272624at2759"/>
<evidence type="ECO:0000259" key="2">
    <source>
        <dbReference type="Pfam" id="PF15963"/>
    </source>
</evidence>
<feature type="compositionally biased region" description="Basic residues" evidence="1">
    <location>
        <begin position="106"/>
        <end position="122"/>
    </location>
</feature>
<dbReference type="InterPro" id="IPR009057">
    <property type="entry name" value="Homeodomain-like_sf"/>
</dbReference>
<dbReference type="GO" id="GO:0000126">
    <property type="term" value="C:transcription factor TFIIIB complex"/>
    <property type="evidence" value="ECO:0007669"/>
    <property type="project" value="TreeGrafter"/>
</dbReference>
<keyword evidence="4" id="KW-1185">Reference proteome</keyword>
<protein>
    <recommendedName>
        <fullName evidence="2">Transcription factor TFIIIB component B'' Myb domain-containing protein</fullName>
    </recommendedName>
</protein>
<dbReference type="PANTHER" id="PTHR22929:SF0">
    <property type="entry name" value="TRANSCRIPTION FACTOR TFIIIB COMPONENT B'' HOMOLOG"/>
    <property type="match status" value="1"/>
</dbReference>
<comment type="caution">
    <text evidence="3">The sequence shown here is derived from an EMBL/GenBank/DDBJ whole genome shotgun (WGS) entry which is preliminary data.</text>
</comment>
<evidence type="ECO:0000313" key="3">
    <source>
        <dbReference type="EMBL" id="KAF4676725.1"/>
    </source>
</evidence>
<organism evidence="3 4">
    <name type="scientific">Perkinsus chesapeaki</name>
    <name type="common">Clam parasite</name>
    <name type="synonym">Perkinsus andrewsi</name>
    <dbReference type="NCBI Taxonomy" id="330153"/>
    <lineage>
        <taxon>Eukaryota</taxon>
        <taxon>Sar</taxon>
        <taxon>Alveolata</taxon>
        <taxon>Perkinsozoa</taxon>
        <taxon>Perkinsea</taxon>
        <taxon>Perkinsida</taxon>
        <taxon>Perkinsidae</taxon>
        <taxon>Perkinsus</taxon>
    </lineage>
</organism>
<feature type="compositionally biased region" description="Low complexity" evidence="1">
    <location>
        <begin position="86"/>
        <end position="103"/>
    </location>
</feature>
<feature type="region of interest" description="Disordered" evidence="1">
    <location>
        <begin position="387"/>
        <end position="415"/>
    </location>
</feature>
<feature type="compositionally biased region" description="Basic and acidic residues" evidence="1">
    <location>
        <begin position="181"/>
        <end position="190"/>
    </location>
</feature>
<proteinExistence type="predicted"/>
<feature type="region of interest" description="Disordered" evidence="1">
    <location>
        <begin position="49"/>
        <end position="74"/>
    </location>
</feature>
<dbReference type="GO" id="GO:0001156">
    <property type="term" value="F:TFIIIC-class transcription factor complex binding"/>
    <property type="evidence" value="ECO:0007669"/>
    <property type="project" value="TreeGrafter"/>
</dbReference>
<dbReference type="EMBL" id="JAAPAO010000030">
    <property type="protein sequence ID" value="KAF4676725.1"/>
    <property type="molecule type" value="Genomic_DNA"/>
</dbReference>
<evidence type="ECO:0000313" key="4">
    <source>
        <dbReference type="Proteomes" id="UP000591131"/>
    </source>
</evidence>
<name>A0A7J6MYP2_PERCH</name>
<feature type="compositionally biased region" description="Polar residues" evidence="1">
    <location>
        <begin position="14"/>
        <end position="23"/>
    </location>
</feature>
<evidence type="ECO:0000256" key="1">
    <source>
        <dbReference type="SAM" id="MobiDB-lite"/>
    </source>
</evidence>
<feature type="region of interest" description="Disordered" evidence="1">
    <location>
        <begin position="86"/>
        <end position="130"/>
    </location>
</feature>
<reference evidence="3 4" key="1">
    <citation type="submission" date="2020-04" db="EMBL/GenBank/DDBJ databases">
        <title>Perkinsus chesapeaki whole genome sequence.</title>
        <authorList>
            <person name="Bogema D.R."/>
        </authorList>
    </citation>
    <scope>NUCLEOTIDE SEQUENCE [LARGE SCALE GENOMIC DNA]</scope>
    <source>
        <strain evidence="3">ATCC PRA-425</strain>
    </source>
</reference>
<gene>
    <name evidence="3" type="ORF">FOL47_005442</name>
</gene>
<dbReference type="InterPro" id="IPR039467">
    <property type="entry name" value="TFIIIB_B''_Myb"/>
</dbReference>
<feature type="domain" description="Transcription factor TFIIIB component B'' Myb" evidence="2">
    <location>
        <begin position="287"/>
        <end position="361"/>
    </location>
</feature>
<dbReference type="Proteomes" id="UP000591131">
    <property type="component" value="Unassembled WGS sequence"/>
</dbReference>
<dbReference type="PANTHER" id="PTHR22929">
    <property type="entry name" value="RNA POLYMERASE III TRANSCRIPTION INITIATION FACTOR B"/>
    <property type="match status" value="1"/>
</dbReference>
<dbReference type="Pfam" id="PF15963">
    <property type="entry name" value="Myb_DNA-bind_7"/>
    <property type="match status" value="1"/>
</dbReference>
<feature type="compositionally biased region" description="Low complexity" evidence="1">
    <location>
        <begin position="405"/>
        <end position="415"/>
    </location>
</feature>
<feature type="region of interest" description="Disordered" evidence="1">
    <location>
        <begin position="180"/>
        <end position="207"/>
    </location>
</feature>
<dbReference type="GO" id="GO:0070898">
    <property type="term" value="P:RNA polymerase III preinitiation complex assembly"/>
    <property type="evidence" value="ECO:0007669"/>
    <property type="project" value="TreeGrafter"/>
</dbReference>